<sequence>MFLICEDVELRPNEPVTFLVGLILHAKRNKPLTVGTQYSFADACSSRPPTKQPPAAPTFQVPEVTFSQASGTTHTNERASVPLEKPPSAPECPPEAMEVAPGPSASATLMGSPKVRRSSLDRLKGKKHPPVKPPDKGGEV</sequence>
<evidence type="ECO:0000313" key="2">
    <source>
        <dbReference type="Proteomes" id="UP000821845"/>
    </source>
</evidence>
<name>A0ACB7TH07_HYAAI</name>
<keyword evidence="2" id="KW-1185">Reference proteome</keyword>
<gene>
    <name evidence="1" type="ORF">HPB50_012369</name>
</gene>
<organism evidence="1 2">
    <name type="scientific">Hyalomma asiaticum</name>
    <name type="common">Tick</name>
    <dbReference type="NCBI Taxonomy" id="266040"/>
    <lineage>
        <taxon>Eukaryota</taxon>
        <taxon>Metazoa</taxon>
        <taxon>Ecdysozoa</taxon>
        <taxon>Arthropoda</taxon>
        <taxon>Chelicerata</taxon>
        <taxon>Arachnida</taxon>
        <taxon>Acari</taxon>
        <taxon>Parasitiformes</taxon>
        <taxon>Ixodida</taxon>
        <taxon>Ixodoidea</taxon>
        <taxon>Ixodidae</taxon>
        <taxon>Hyalomminae</taxon>
        <taxon>Hyalomma</taxon>
    </lineage>
</organism>
<protein>
    <submittedName>
        <fullName evidence="1">Uncharacterized protein</fullName>
    </submittedName>
</protein>
<dbReference type="EMBL" id="CM023481">
    <property type="protein sequence ID" value="KAH6946238.1"/>
    <property type="molecule type" value="Genomic_DNA"/>
</dbReference>
<proteinExistence type="predicted"/>
<accession>A0ACB7TH07</accession>
<comment type="caution">
    <text evidence="1">The sequence shown here is derived from an EMBL/GenBank/DDBJ whole genome shotgun (WGS) entry which is preliminary data.</text>
</comment>
<reference evidence="1" key="1">
    <citation type="submission" date="2020-05" db="EMBL/GenBank/DDBJ databases">
        <title>Large-scale comparative analyses of tick genomes elucidate their genetic diversity and vector capacities.</title>
        <authorList>
            <person name="Jia N."/>
            <person name="Wang J."/>
            <person name="Shi W."/>
            <person name="Du L."/>
            <person name="Sun Y."/>
            <person name="Zhan W."/>
            <person name="Jiang J."/>
            <person name="Wang Q."/>
            <person name="Zhang B."/>
            <person name="Ji P."/>
            <person name="Sakyi L.B."/>
            <person name="Cui X."/>
            <person name="Yuan T."/>
            <person name="Jiang B."/>
            <person name="Yang W."/>
            <person name="Lam T.T.-Y."/>
            <person name="Chang Q."/>
            <person name="Ding S."/>
            <person name="Wang X."/>
            <person name="Zhu J."/>
            <person name="Ruan X."/>
            <person name="Zhao L."/>
            <person name="Wei J."/>
            <person name="Que T."/>
            <person name="Du C."/>
            <person name="Cheng J."/>
            <person name="Dai P."/>
            <person name="Han X."/>
            <person name="Huang E."/>
            <person name="Gao Y."/>
            <person name="Liu J."/>
            <person name="Shao H."/>
            <person name="Ye R."/>
            <person name="Li L."/>
            <person name="Wei W."/>
            <person name="Wang X."/>
            <person name="Wang C."/>
            <person name="Yang T."/>
            <person name="Huo Q."/>
            <person name="Li W."/>
            <person name="Guo W."/>
            <person name="Chen H."/>
            <person name="Zhou L."/>
            <person name="Ni X."/>
            <person name="Tian J."/>
            <person name="Zhou Y."/>
            <person name="Sheng Y."/>
            <person name="Liu T."/>
            <person name="Pan Y."/>
            <person name="Xia L."/>
            <person name="Li J."/>
            <person name="Zhao F."/>
            <person name="Cao W."/>
        </authorList>
    </citation>
    <scope>NUCLEOTIDE SEQUENCE</scope>
    <source>
        <strain evidence="1">Hyas-2018</strain>
    </source>
</reference>
<dbReference type="Proteomes" id="UP000821845">
    <property type="component" value="Chromosome 1"/>
</dbReference>
<evidence type="ECO:0000313" key="1">
    <source>
        <dbReference type="EMBL" id="KAH6946238.1"/>
    </source>
</evidence>